<evidence type="ECO:0000259" key="2">
    <source>
        <dbReference type="Pfam" id="PF01370"/>
    </source>
</evidence>
<evidence type="ECO:0000313" key="4">
    <source>
        <dbReference type="Proteomes" id="UP000239863"/>
    </source>
</evidence>
<sequence>MKKVLITGANGMIGSAIVNEFIDKYDLVLVDPYTNKIDKFKDKAIILKNSLNDITEWENNLDGVNTVVHLAAAVHWQPKNKEEEQQFIDTNAEGTRKLYAACTKHGVERFLIFSTNDVYEATDKLITEDTPVNPQSIYGKSKLLAEKYLLEDSKKSDTAVCIFRPASVYGENDKGSMKSLIGLCKKGIVPMIGNGSNKKALLYRKDIVQAVKRYVDCENNLNGEVFNISSGDFGYKEMIDAICSIFEVKPFRLYIPGWFCKNIASKLGPIKKLAVAGETKIVSNEKAEKLLGYKRKYSLVEGLRDAKNYYF</sequence>
<accession>A0A2S6FVN2</accession>
<feature type="domain" description="NAD-dependent epimerase/dehydratase" evidence="2">
    <location>
        <begin position="4"/>
        <end position="228"/>
    </location>
</feature>
<dbReference type="PANTHER" id="PTHR43000">
    <property type="entry name" value="DTDP-D-GLUCOSE 4,6-DEHYDRATASE-RELATED"/>
    <property type="match status" value="1"/>
</dbReference>
<dbReference type="AlphaFoldDB" id="A0A2S6FVN2"/>
<evidence type="ECO:0000313" key="3">
    <source>
        <dbReference type="EMBL" id="PPK46366.1"/>
    </source>
</evidence>
<dbReference type="SUPFAM" id="SSF51735">
    <property type="entry name" value="NAD(P)-binding Rossmann-fold domains"/>
    <property type="match status" value="1"/>
</dbReference>
<dbReference type="InterPro" id="IPR001509">
    <property type="entry name" value="Epimerase_deHydtase"/>
</dbReference>
<proteinExistence type="inferred from homology"/>
<dbReference type="Pfam" id="PF01370">
    <property type="entry name" value="Epimerase"/>
    <property type="match status" value="1"/>
</dbReference>
<dbReference type="InterPro" id="IPR036291">
    <property type="entry name" value="NAD(P)-bd_dom_sf"/>
</dbReference>
<protein>
    <submittedName>
        <fullName evidence="3">Nucleoside-diphosphate-sugar epimerase</fullName>
    </submittedName>
</protein>
<evidence type="ECO:0000256" key="1">
    <source>
        <dbReference type="ARBA" id="ARBA00007637"/>
    </source>
</evidence>
<gene>
    <name evidence="3" type="ORF">BD821_11612</name>
</gene>
<dbReference type="RefSeq" id="WP_104410436.1">
    <property type="nucleotide sequence ID" value="NZ_PTIS01000016.1"/>
</dbReference>
<organism evidence="3 4">
    <name type="scientific">Clostridium algidicarnis DSM 15099</name>
    <dbReference type="NCBI Taxonomy" id="1121295"/>
    <lineage>
        <taxon>Bacteria</taxon>
        <taxon>Bacillati</taxon>
        <taxon>Bacillota</taxon>
        <taxon>Clostridia</taxon>
        <taxon>Eubacteriales</taxon>
        <taxon>Clostridiaceae</taxon>
        <taxon>Clostridium</taxon>
    </lineage>
</organism>
<dbReference type="EMBL" id="PTIS01000016">
    <property type="protein sequence ID" value="PPK46366.1"/>
    <property type="molecule type" value="Genomic_DNA"/>
</dbReference>
<dbReference type="Gene3D" id="3.40.50.720">
    <property type="entry name" value="NAD(P)-binding Rossmann-like Domain"/>
    <property type="match status" value="1"/>
</dbReference>
<comment type="caution">
    <text evidence="3">The sequence shown here is derived from an EMBL/GenBank/DDBJ whole genome shotgun (WGS) entry which is preliminary data.</text>
</comment>
<dbReference type="OrthoDB" id="9808602at2"/>
<dbReference type="Proteomes" id="UP000239863">
    <property type="component" value="Unassembled WGS sequence"/>
</dbReference>
<comment type="similarity">
    <text evidence="1">Belongs to the NAD(P)-dependent epimerase/dehydratase family.</text>
</comment>
<reference evidence="3 4" key="1">
    <citation type="submission" date="2018-02" db="EMBL/GenBank/DDBJ databases">
        <title>Genomic Encyclopedia of Archaeal and Bacterial Type Strains, Phase II (KMG-II): from individual species to whole genera.</title>
        <authorList>
            <person name="Goeker M."/>
        </authorList>
    </citation>
    <scope>NUCLEOTIDE SEQUENCE [LARGE SCALE GENOMIC DNA]</scope>
    <source>
        <strain evidence="3 4">DSM 15099</strain>
    </source>
</reference>
<name>A0A2S6FVN2_9CLOT</name>